<sequence length="70" mass="7879">MVVGLSDIFQIQARALIEGLKESNSLVDCITKEARDEMQQLILHQEPPGIVRDLLDDDTHRAMCPFLEGD</sequence>
<proteinExistence type="predicted"/>
<reference evidence="1 2" key="1">
    <citation type="journal article" date="2019" name="Genome Biol. Evol.">
        <title>Insights into the evolution of the New World diploid cottons (Gossypium, subgenus Houzingenia) based on genome sequencing.</title>
        <authorList>
            <person name="Grover C.E."/>
            <person name="Arick M.A. 2nd"/>
            <person name="Thrash A."/>
            <person name="Conover J.L."/>
            <person name="Sanders W.S."/>
            <person name="Peterson D.G."/>
            <person name="Frelichowski J.E."/>
            <person name="Scheffler J.A."/>
            <person name="Scheffler B.E."/>
            <person name="Wendel J.F."/>
        </authorList>
    </citation>
    <scope>NUCLEOTIDE SEQUENCE [LARGE SCALE GENOMIC DNA]</scope>
    <source>
        <strain evidence="1">5</strain>
        <tissue evidence="1">Leaf</tissue>
    </source>
</reference>
<comment type="caution">
    <text evidence="1">The sequence shown here is derived from an EMBL/GenBank/DDBJ whole genome shotgun (WGS) entry which is preliminary data.</text>
</comment>
<evidence type="ECO:0000313" key="2">
    <source>
        <dbReference type="Proteomes" id="UP000593579"/>
    </source>
</evidence>
<protein>
    <submittedName>
        <fullName evidence="1">Uncharacterized protein</fullName>
    </submittedName>
</protein>
<accession>A0A7J9C3R7</accession>
<organism evidence="1 2">
    <name type="scientific">Gossypium gossypioides</name>
    <name type="common">Mexican cotton</name>
    <name type="synonym">Selera gossypioides</name>
    <dbReference type="NCBI Taxonomy" id="34282"/>
    <lineage>
        <taxon>Eukaryota</taxon>
        <taxon>Viridiplantae</taxon>
        <taxon>Streptophyta</taxon>
        <taxon>Embryophyta</taxon>
        <taxon>Tracheophyta</taxon>
        <taxon>Spermatophyta</taxon>
        <taxon>Magnoliopsida</taxon>
        <taxon>eudicotyledons</taxon>
        <taxon>Gunneridae</taxon>
        <taxon>Pentapetalae</taxon>
        <taxon>rosids</taxon>
        <taxon>malvids</taxon>
        <taxon>Malvales</taxon>
        <taxon>Malvaceae</taxon>
        <taxon>Malvoideae</taxon>
        <taxon>Gossypium</taxon>
    </lineage>
</organism>
<dbReference type="AlphaFoldDB" id="A0A7J9C3R7"/>
<evidence type="ECO:0000313" key="1">
    <source>
        <dbReference type="EMBL" id="MBA0743120.1"/>
    </source>
</evidence>
<gene>
    <name evidence="1" type="ORF">Gogos_005838</name>
</gene>
<dbReference type="OrthoDB" id="10431344at2759"/>
<keyword evidence="2" id="KW-1185">Reference proteome</keyword>
<dbReference type="Proteomes" id="UP000593579">
    <property type="component" value="Unassembled WGS sequence"/>
</dbReference>
<dbReference type="EMBL" id="JABEZY010000008">
    <property type="protein sequence ID" value="MBA0743120.1"/>
    <property type="molecule type" value="Genomic_DNA"/>
</dbReference>
<name>A0A7J9C3R7_GOSGO</name>